<accession>A0ABD4UCF6</accession>
<sequence>MASFEVSYGRWVYERTCLIVEASSIEQAEQLAKEQFDEDRATWEFGGSETQMNGIEQLTEEGQ</sequence>
<protein>
    <recommendedName>
        <fullName evidence="3">DUF2188 domain-containing protein</fullName>
    </recommendedName>
</protein>
<comment type="caution">
    <text evidence="1">The sequence shown here is derived from an EMBL/GenBank/DDBJ whole genome shotgun (WGS) entry which is preliminary data.</text>
</comment>
<gene>
    <name evidence="1" type="ORF">UE95_012220</name>
</gene>
<reference evidence="1 2" key="2">
    <citation type="journal article" date="2017" name="Front. Microbiol.">
        <title>Genomics Reveals a Unique Clone of Burkholderia cenocepacia Harboring an Actively Excising Novel Genomic Island.</title>
        <authorList>
            <person name="Patil P.P."/>
            <person name="Mali S."/>
            <person name="Midha S."/>
            <person name="Gautam V."/>
            <person name="Dash L."/>
            <person name="Kumar S."/>
            <person name="Shastri J."/>
            <person name="Singhal L."/>
            <person name="Patil P.B."/>
        </authorList>
    </citation>
    <scope>NUCLEOTIDE SEQUENCE [LARGE SCALE GENOMIC DNA]</scope>
    <source>
        <strain evidence="1 2">BC-19</strain>
    </source>
</reference>
<name>A0ABD4UCF6_9BURK</name>
<evidence type="ECO:0000313" key="2">
    <source>
        <dbReference type="Proteomes" id="UP000191686"/>
    </source>
</evidence>
<dbReference type="RefSeq" id="WP_080323438.1">
    <property type="nucleotide sequence ID" value="NZ_JYMX02000008.1"/>
</dbReference>
<dbReference type="Proteomes" id="UP000191686">
    <property type="component" value="Unassembled WGS sequence"/>
</dbReference>
<dbReference type="EMBL" id="JYMX02000008">
    <property type="protein sequence ID" value="MCW3712052.1"/>
    <property type="molecule type" value="Genomic_DNA"/>
</dbReference>
<evidence type="ECO:0000313" key="1">
    <source>
        <dbReference type="EMBL" id="MCW3712052.1"/>
    </source>
</evidence>
<evidence type="ECO:0008006" key="3">
    <source>
        <dbReference type="Google" id="ProtNLM"/>
    </source>
</evidence>
<reference evidence="1 2" key="1">
    <citation type="journal article" date="2017" name="Front. Microbiol.">
        <title>Genomics reveals a unique clone of Burkholderia cenocepacia harbouring an actively excising novel genomic island.</title>
        <authorList>
            <person name="Patil P."/>
            <person name="Mali S."/>
            <person name="Midha S."/>
            <person name="Gautam V."/>
            <person name="Dash L."/>
            <person name="Kumar S."/>
            <person name="Shastri J."/>
            <person name="Singhal L."/>
            <person name="Patil P.B."/>
        </authorList>
    </citation>
    <scope>NUCLEOTIDE SEQUENCE [LARGE SCALE GENOMIC DNA]</scope>
    <source>
        <strain evidence="1 2">BC-19</strain>
    </source>
</reference>
<proteinExistence type="predicted"/>
<organism evidence="1 2">
    <name type="scientific">Burkholderia cenocepacia</name>
    <dbReference type="NCBI Taxonomy" id="95486"/>
    <lineage>
        <taxon>Bacteria</taxon>
        <taxon>Pseudomonadati</taxon>
        <taxon>Pseudomonadota</taxon>
        <taxon>Betaproteobacteria</taxon>
        <taxon>Burkholderiales</taxon>
        <taxon>Burkholderiaceae</taxon>
        <taxon>Burkholderia</taxon>
        <taxon>Burkholderia cepacia complex</taxon>
    </lineage>
</organism>
<dbReference type="AlphaFoldDB" id="A0ABD4UCF6"/>